<sequence length="369" mass="40653">MPETTLVERLRGVERLCLPVWVFDVERARMAWGNAAALEIWRSPNLDEFLTRDYSDASAATRSRNEGLLRKLCAGRDAHIEHTFTFYPRGEPLHLRVFMSAIELDDGRFALLYEGHVRTEQQDPRILRSDEALRHVSAMVALLSTEGSVLVTNPAAERAFGRSSTPSAWFEDPSAATRILKVAKTQEVLHEELVALTNDGPRWHAVEARRTSDPATGKYAVVVHQVDVTNRREREALIEAQQREILELSAPLLDVAEGVVAVPIVAALTEARSAELERRLLPAVMERGAQVVVFDLTGATASEGAGLAQLVRLISAVRLLGARPMVTGVRPALARELVQSGAELAGAAVMRSLRDALSASRPAQRPFRR</sequence>
<keyword evidence="1" id="KW-0597">Phosphoprotein</keyword>
<reference evidence="4 5" key="1">
    <citation type="submission" date="2021-04" db="EMBL/GenBank/DDBJ databases">
        <title>Genome analysis of Polyangium sp.</title>
        <authorList>
            <person name="Li Y."/>
            <person name="Wang J."/>
        </authorList>
    </citation>
    <scope>NUCLEOTIDE SEQUENCE [LARGE SCALE GENOMIC DNA]</scope>
    <source>
        <strain evidence="4 5">SDU14</strain>
    </source>
</reference>
<evidence type="ECO:0000256" key="1">
    <source>
        <dbReference type="ARBA" id="ARBA00022553"/>
    </source>
</evidence>
<feature type="domain" description="STAS" evidence="2">
    <location>
        <begin position="249"/>
        <end position="360"/>
    </location>
</feature>
<dbReference type="EMBL" id="JAGTJJ010000006">
    <property type="protein sequence ID" value="MDC3982139.1"/>
    <property type="molecule type" value="Genomic_DNA"/>
</dbReference>
<evidence type="ECO:0000313" key="4">
    <source>
        <dbReference type="EMBL" id="MDC3982139.1"/>
    </source>
</evidence>
<evidence type="ECO:0000259" key="2">
    <source>
        <dbReference type="PROSITE" id="PS50801"/>
    </source>
</evidence>
<keyword evidence="5" id="KW-1185">Reference proteome</keyword>
<dbReference type="InterPro" id="IPR035965">
    <property type="entry name" value="PAS-like_dom_sf"/>
</dbReference>
<comment type="caution">
    <text evidence="4">The sequence shown here is derived from an EMBL/GenBank/DDBJ whole genome shotgun (WGS) entry which is preliminary data.</text>
</comment>
<dbReference type="CDD" id="cd07041">
    <property type="entry name" value="STAS_RsbR_RsbS_like"/>
    <property type="match status" value="1"/>
</dbReference>
<gene>
    <name evidence="3" type="ORF">KEG57_00565</name>
    <name evidence="4" type="ORF">KEG57_16595</name>
</gene>
<evidence type="ECO:0000313" key="5">
    <source>
        <dbReference type="Proteomes" id="UP001151081"/>
    </source>
</evidence>
<dbReference type="Pfam" id="PF01740">
    <property type="entry name" value="STAS"/>
    <property type="match status" value="1"/>
</dbReference>
<organism evidence="4 5">
    <name type="scientific">Polyangium jinanense</name>
    <dbReference type="NCBI Taxonomy" id="2829994"/>
    <lineage>
        <taxon>Bacteria</taxon>
        <taxon>Pseudomonadati</taxon>
        <taxon>Myxococcota</taxon>
        <taxon>Polyangia</taxon>
        <taxon>Polyangiales</taxon>
        <taxon>Polyangiaceae</taxon>
        <taxon>Polyangium</taxon>
    </lineage>
</organism>
<dbReference type="Gene3D" id="3.30.450.20">
    <property type="entry name" value="PAS domain"/>
    <property type="match status" value="1"/>
</dbReference>
<dbReference type="InterPro" id="IPR013656">
    <property type="entry name" value="PAS_4"/>
</dbReference>
<dbReference type="PROSITE" id="PS50801">
    <property type="entry name" value="STAS"/>
    <property type="match status" value="1"/>
</dbReference>
<dbReference type="AlphaFoldDB" id="A0A9X3X1R9"/>
<dbReference type="SUPFAM" id="SSF55785">
    <property type="entry name" value="PYP-like sensor domain (PAS domain)"/>
    <property type="match status" value="1"/>
</dbReference>
<dbReference type="InterPro" id="IPR036513">
    <property type="entry name" value="STAS_dom_sf"/>
</dbReference>
<dbReference type="InterPro" id="IPR002645">
    <property type="entry name" value="STAS_dom"/>
</dbReference>
<dbReference type="InterPro" id="IPR051932">
    <property type="entry name" value="Bact_StressResp_Reg"/>
</dbReference>
<dbReference type="SUPFAM" id="SSF52091">
    <property type="entry name" value="SpoIIaa-like"/>
    <property type="match status" value="1"/>
</dbReference>
<dbReference type="RefSeq" id="WP_272418635.1">
    <property type="nucleotide sequence ID" value="NZ_JAGTJJ010000001.1"/>
</dbReference>
<protein>
    <submittedName>
        <fullName evidence="4">PAS domain-containing protein</fullName>
    </submittedName>
</protein>
<dbReference type="Pfam" id="PF08448">
    <property type="entry name" value="PAS_4"/>
    <property type="match status" value="1"/>
</dbReference>
<dbReference type="EMBL" id="JAGTJJ010000001">
    <property type="protein sequence ID" value="MDC3978968.1"/>
    <property type="molecule type" value="Genomic_DNA"/>
</dbReference>
<name>A0A9X3X1R9_9BACT</name>
<proteinExistence type="predicted"/>
<dbReference type="PANTHER" id="PTHR33745">
    <property type="entry name" value="RSBT ANTAGONIST PROTEIN RSBS-RELATED"/>
    <property type="match status" value="1"/>
</dbReference>
<accession>A0A9X3X1R9</accession>
<evidence type="ECO:0000313" key="3">
    <source>
        <dbReference type="EMBL" id="MDC3978968.1"/>
    </source>
</evidence>
<dbReference type="PANTHER" id="PTHR33745:SF3">
    <property type="entry name" value="RSBT CO-ANTAGONIST PROTEIN RSBRC"/>
    <property type="match status" value="1"/>
</dbReference>
<dbReference type="Proteomes" id="UP001151081">
    <property type="component" value="Unassembled WGS sequence"/>
</dbReference>
<dbReference type="Gene3D" id="3.30.750.24">
    <property type="entry name" value="STAS domain"/>
    <property type="match status" value="1"/>
</dbReference>